<feature type="transmembrane region" description="Helical" evidence="1">
    <location>
        <begin position="12"/>
        <end position="36"/>
    </location>
</feature>
<dbReference type="EMBL" id="MZ420154">
    <property type="protein sequence ID" value="QYA18399.1"/>
    <property type="molecule type" value="Genomic_DNA"/>
</dbReference>
<keyword evidence="1" id="KW-1133">Transmembrane helix</keyword>
<keyword evidence="1" id="KW-0812">Transmembrane</keyword>
<sequence>MGYQTCFLHRSLLIMNCVFFAVCAGLIVGMVTGLIWPDSILISFQDETQCTIVHSVTTNSTCCETKSTDCHDQCTTTMPTCFTAYRKNIEGYCCAESRCCLEYDDDNDCEEYGIVVKARICGTCFSTIFNASYSVDDSTYYAEFSQYCERDNFACYEEVQVGKTRQCWFDSRSPEDTAKLDPIEYKWWQFLLTILAGCYSVLFISGGLSVLIPIIIQSAKDLHAKRIAAKKESIAKRLADEQARKQAEVMENEKRAFEMQVDIGNYYT</sequence>
<protein>
    <submittedName>
        <fullName evidence="2">Uncharacterized protein</fullName>
    </submittedName>
</protein>
<keyword evidence="1" id="KW-0472">Membrane</keyword>
<reference evidence="2" key="1">
    <citation type="submission" date="2021-06" db="EMBL/GenBank/DDBJ databases">
        <authorList>
            <person name="Rolland C."/>
        </authorList>
    </citation>
    <scope>NUCLEOTIDE SEQUENCE</scope>
    <source>
        <strain evidence="2">347.936635</strain>
    </source>
</reference>
<proteinExistence type="predicted"/>
<organism evidence="2">
    <name type="scientific">Clandestinovirus</name>
    <dbReference type="NCBI Taxonomy" id="2831644"/>
    <lineage>
        <taxon>Viruses</taxon>
    </lineage>
</organism>
<accession>A0A8F8PQS6</accession>
<feature type="transmembrane region" description="Helical" evidence="1">
    <location>
        <begin position="187"/>
        <end position="216"/>
    </location>
</feature>
<name>A0A8F8PQS6_9VIRU</name>
<evidence type="ECO:0000256" key="1">
    <source>
        <dbReference type="SAM" id="Phobius"/>
    </source>
</evidence>
<evidence type="ECO:0000313" key="2">
    <source>
        <dbReference type="EMBL" id="QYA18399.1"/>
    </source>
</evidence>
<gene>
    <name evidence="2" type="ORF">KOM_12_129</name>
</gene>